<dbReference type="InterPro" id="IPR011256">
    <property type="entry name" value="Reg_factor_effector_dom_sf"/>
</dbReference>
<dbReference type="SUPFAM" id="SSF55136">
    <property type="entry name" value="Probable bacterial effector-binding domain"/>
    <property type="match status" value="1"/>
</dbReference>
<protein>
    <recommendedName>
        <fullName evidence="4">GyrI-like small molecule binding domain protein</fullName>
    </recommendedName>
</protein>
<keyword evidence="1" id="KW-0472">Membrane</keyword>
<keyword evidence="1" id="KW-1133">Transmembrane helix</keyword>
<sequence>MKTMKIISIVIGILVFIGISFYAYMGGFKTIEVKHQSFGPVEVFIYTHKGPYQNLNQSWDKFQKEWESIGITECNSLAIYLDPPDTPPENLRSILGCRMSGLTENQIKSIQSKFVTFQIPQSDCLTSTFPFKNVFSYFLAPTKVYPKFQEILKHESGKTSVAIEVYGGSAKFVDHIEFYMPLGISRDVFLPLEKLFESK</sequence>
<dbReference type="Gene3D" id="3.20.80.10">
    <property type="entry name" value="Regulatory factor, effector binding domain"/>
    <property type="match status" value="1"/>
</dbReference>
<organism evidence="2 3">
    <name type="scientific">Leptospira ellinghausenii</name>
    <dbReference type="NCBI Taxonomy" id="1917822"/>
    <lineage>
        <taxon>Bacteria</taxon>
        <taxon>Pseudomonadati</taxon>
        <taxon>Spirochaetota</taxon>
        <taxon>Spirochaetia</taxon>
        <taxon>Leptospirales</taxon>
        <taxon>Leptospiraceae</taxon>
        <taxon>Leptospira</taxon>
    </lineage>
</organism>
<evidence type="ECO:0000313" key="2">
    <source>
        <dbReference type="EMBL" id="GBF42397.1"/>
    </source>
</evidence>
<proteinExistence type="predicted"/>
<accession>A0A2P2DCR4</accession>
<evidence type="ECO:0008006" key="4">
    <source>
        <dbReference type="Google" id="ProtNLM"/>
    </source>
</evidence>
<dbReference type="RefSeq" id="WP_108959528.1">
    <property type="nucleotide sequence ID" value="NZ_BFAZ01000008.1"/>
</dbReference>
<name>A0A2P2DCR4_9LEPT</name>
<keyword evidence="1" id="KW-0812">Transmembrane</keyword>
<evidence type="ECO:0000313" key="3">
    <source>
        <dbReference type="Proteomes" id="UP000245206"/>
    </source>
</evidence>
<dbReference type="Proteomes" id="UP000245206">
    <property type="component" value="Unassembled WGS sequence"/>
</dbReference>
<evidence type="ECO:0000256" key="1">
    <source>
        <dbReference type="SAM" id="Phobius"/>
    </source>
</evidence>
<reference evidence="3" key="1">
    <citation type="journal article" date="2019" name="Microbiol. Immunol.">
        <title>Molecular and phenotypic characterization of Leptospira johnsonii sp. nov., Leptospira ellinghausenii sp. nov. and Leptospira ryugenii sp. nov. isolated from soil and water in Japan.</title>
        <authorList>
            <person name="Masuzawa T."/>
            <person name="Saito M."/>
            <person name="Nakao R."/>
            <person name="Nikaido Y."/>
            <person name="Matsumoto M."/>
            <person name="Ogawa M."/>
            <person name="Yokoyama M."/>
            <person name="Hidaka Y."/>
            <person name="Tomita J."/>
            <person name="Sakakibara K."/>
            <person name="Suzuki K."/>
            <person name="Yasuda S."/>
            <person name="Sato H."/>
            <person name="Yamaguchi M."/>
            <person name="Yoshida S.I."/>
            <person name="Koizumi N."/>
            <person name="Kawamura Y."/>
        </authorList>
    </citation>
    <scope>NUCLEOTIDE SEQUENCE [LARGE SCALE GENOMIC DNA]</scope>
    <source>
        <strain evidence="3">E18</strain>
    </source>
</reference>
<comment type="caution">
    <text evidence="2">The sequence shown here is derived from an EMBL/GenBank/DDBJ whole genome shotgun (WGS) entry which is preliminary data.</text>
</comment>
<dbReference type="PANTHER" id="PTHR15949:SF3">
    <property type="entry name" value="TESTIS-EXPRESSED PROTEIN 264"/>
    <property type="match status" value="1"/>
</dbReference>
<gene>
    <name evidence="2" type="ORF">LPTSP2_16840</name>
</gene>
<dbReference type="AlphaFoldDB" id="A0A2P2DCR4"/>
<keyword evidence="3" id="KW-1185">Reference proteome</keyword>
<dbReference type="PANTHER" id="PTHR15949">
    <property type="entry name" value="TESTIS-EXPRESSED PROTEIN 264"/>
    <property type="match status" value="1"/>
</dbReference>
<dbReference type="EMBL" id="BFAZ01000008">
    <property type="protein sequence ID" value="GBF42397.1"/>
    <property type="molecule type" value="Genomic_DNA"/>
</dbReference>
<dbReference type="OrthoDB" id="328461at2"/>
<feature type="transmembrane region" description="Helical" evidence="1">
    <location>
        <begin position="6"/>
        <end position="25"/>
    </location>
</feature>